<dbReference type="OrthoDB" id="962156at2"/>
<keyword evidence="2" id="KW-0732">Signal</keyword>
<evidence type="ECO:0000313" key="3">
    <source>
        <dbReference type="EMBL" id="REA63723.1"/>
    </source>
</evidence>
<sequence length="137" mass="16587">MKKIFLIATLLVFGFTAANAQYGPRDDRYRHDNRNDRYEDRDDRGRGHSSNSEINYLQREAREKIAFGIRSRQLTRREANMLTNRYERIEMKEREFSHRGRLSNRETKILRNDLRQLISETHRLIRRNDGWARGGRY</sequence>
<organism evidence="3 4">
    <name type="scientific">Dyadobacter luteus</name>
    <dbReference type="NCBI Taxonomy" id="2259619"/>
    <lineage>
        <taxon>Bacteria</taxon>
        <taxon>Pseudomonadati</taxon>
        <taxon>Bacteroidota</taxon>
        <taxon>Cytophagia</taxon>
        <taxon>Cytophagales</taxon>
        <taxon>Spirosomataceae</taxon>
        <taxon>Dyadobacter</taxon>
    </lineage>
</organism>
<evidence type="ECO:0000256" key="1">
    <source>
        <dbReference type="SAM" id="MobiDB-lite"/>
    </source>
</evidence>
<feature type="signal peptide" evidence="2">
    <location>
        <begin position="1"/>
        <end position="20"/>
    </location>
</feature>
<dbReference type="EMBL" id="QNUL01000002">
    <property type="protein sequence ID" value="REA63723.1"/>
    <property type="molecule type" value="Genomic_DNA"/>
</dbReference>
<feature type="chain" id="PRO_5017605549" description="DUF4890 domain-containing protein" evidence="2">
    <location>
        <begin position="21"/>
        <end position="137"/>
    </location>
</feature>
<accession>A0A3D8YGF3</accession>
<evidence type="ECO:0008006" key="5">
    <source>
        <dbReference type="Google" id="ProtNLM"/>
    </source>
</evidence>
<dbReference type="AlphaFoldDB" id="A0A3D8YGF3"/>
<gene>
    <name evidence="3" type="ORF">DSL64_04640</name>
</gene>
<proteinExistence type="predicted"/>
<feature type="region of interest" description="Disordered" evidence="1">
    <location>
        <begin position="23"/>
        <end position="55"/>
    </location>
</feature>
<keyword evidence="4" id="KW-1185">Reference proteome</keyword>
<dbReference type="RefSeq" id="WP_115829473.1">
    <property type="nucleotide sequence ID" value="NZ_QNUL01000002.1"/>
</dbReference>
<evidence type="ECO:0000313" key="4">
    <source>
        <dbReference type="Proteomes" id="UP000256373"/>
    </source>
</evidence>
<dbReference type="Proteomes" id="UP000256373">
    <property type="component" value="Unassembled WGS sequence"/>
</dbReference>
<protein>
    <recommendedName>
        <fullName evidence="5">DUF4890 domain-containing protein</fullName>
    </recommendedName>
</protein>
<evidence type="ECO:0000256" key="2">
    <source>
        <dbReference type="SAM" id="SignalP"/>
    </source>
</evidence>
<name>A0A3D8YGF3_9BACT</name>
<reference evidence="3 4" key="1">
    <citation type="submission" date="2018-07" db="EMBL/GenBank/DDBJ databases">
        <title>Dyadobacter roseus sp. nov., isolated from rose rhizosphere soil.</title>
        <authorList>
            <person name="Chen L."/>
        </authorList>
    </citation>
    <scope>NUCLEOTIDE SEQUENCE [LARGE SCALE GENOMIC DNA]</scope>
    <source>
        <strain evidence="3 4">RS19</strain>
    </source>
</reference>
<comment type="caution">
    <text evidence="3">The sequence shown here is derived from an EMBL/GenBank/DDBJ whole genome shotgun (WGS) entry which is preliminary data.</text>
</comment>
<feature type="compositionally biased region" description="Basic and acidic residues" evidence="1">
    <location>
        <begin position="24"/>
        <end position="46"/>
    </location>
</feature>